<dbReference type="OrthoDB" id="2639622at2"/>
<dbReference type="SUPFAM" id="SSF52540">
    <property type="entry name" value="P-loop containing nucleoside triphosphate hydrolases"/>
    <property type="match status" value="1"/>
</dbReference>
<protein>
    <submittedName>
        <fullName evidence="1">ATP-binding protein</fullName>
    </submittedName>
</protein>
<proteinExistence type="predicted"/>
<reference evidence="1 2" key="1">
    <citation type="submission" date="2019-01" db="EMBL/GenBank/DDBJ databases">
        <title>Novel species of Nocardioides.</title>
        <authorList>
            <person name="Liu Q."/>
            <person name="Xin Y.-H."/>
        </authorList>
    </citation>
    <scope>NUCLEOTIDE SEQUENCE [LARGE SCALE GENOMIC DNA]</scope>
    <source>
        <strain evidence="1 2">CGMCC 4.6882</strain>
    </source>
</reference>
<dbReference type="GO" id="GO:0005524">
    <property type="term" value="F:ATP binding"/>
    <property type="evidence" value="ECO:0007669"/>
    <property type="project" value="UniProtKB-KW"/>
</dbReference>
<dbReference type="Proteomes" id="UP000294071">
    <property type="component" value="Unassembled WGS sequence"/>
</dbReference>
<keyword evidence="2" id="KW-1185">Reference proteome</keyword>
<dbReference type="Gene3D" id="3.40.50.300">
    <property type="entry name" value="P-loop containing nucleotide triphosphate hydrolases"/>
    <property type="match status" value="1"/>
</dbReference>
<accession>A0A4Q2RQI9</accession>
<keyword evidence="1" id="KW-0067">ATP-binding</keyword>
<organism evidence="1 2">
    <name type="scientific">Nocardioides oleivorans</name>
    <dbReference type="NCBI Taxonomy" id="273676"/>
    <lineage>
        <taxon>Bacteria</taxon>
        <taxon>Bacillati</taxon>
        <taxon>Actinomycetota</taxon>
        <taxon>Actinomycetes</taxon>
        <taxon>Propionibacteriales</taxon>
        <taxon>Nocardioidaceae</taxon>
        <taxon>Nocardioides</taxon>
    </lineage>
</organism>
<dbReference type="EMBL" id="SDWT01000003">
    <property type="protein sequence ID" value="RYB91157.1"/>
    <property type="molecule type" value="Genomic_DNA"/>
</dbReference>
<keyword evidence="1" id="KW-0547">Nucleotide-binding</keyword>
<dbReference type="AlphaFoldDB" id="A0A4Q2RQI9"/>
<gene>
    <name evidence="1" type="ORF">EUA93_18590</name>
</gene>
<name>A0A4Q2RQI9_9ACTN</name>
<comment type="caution">
    <text evidence="1">The sequence shown here is derived from an EMBL/GenBank/DDBJ whole genome shotgun (WGS) entry which is preliminary data.</text>
</comment>
<evidence type="ECO:0000313" key="2">
    <source>
        <dbReference type="Proteomes" id="UP000294071"/>
    </source>
</evidence>
<dbReference type="InterPro" id="IPR027417">
    <property type="entry name" value="P-loop_NTPase"/>
</dbReference>
<sequence length="187" mass="21078">MYLTVGLPGAGKTTLARQIAETQGILRLTPDEWMAPLFGDSDADGRRDILEGRMIWVAHEVLRSGASVILDFGCWSPEERYAIRVIAESAEARFDLRHVRIDETERRARARSRWESAPETTFAMSDADHDRFLALCQPPSPEELSYGAVPDPPPGFDSWFHWASMRWPTLPRFDEVNARPAGPRSAP</sequence>
<evidence type="ECO:0000313" key="1">
    <source>
        <dbReference type="EMBL" id="RYB91157.1"/>
    </source>
</evidence>
<dbReference type="Pfam" id="PF13671">
    <property type="entry name" value="AAA_33"/>
    <property type="match status" value="1"/>
</dbReference>